<evidence type="ECO:0000313" key="2">
    <source>
        <dbReference type="Proteomes" id="UP000801428"/>
    </source>
</evidence>
<name>A0A9P4T4S0_CURKU</name>
<proteinExistence type="predicted"/>
<organism evidence="1 2">
    <name type="scientific">Curvularia kusanoi</name>
    <name type="common">Cochliobolus kusanoi</name>
    <dbReference type="NCBI Taxonomy" id="90978"/>
    <lineage>
        <taxon>Eukaryota</taxon>
        <taxon>Fungi</taxon>
        <taxon>Dikarya</taxon>
        <taxon>Ascomycota</taxon>
        <taxon>Pezizomycotina</taxon>
        <taxon>Dothideomycetes</taxon>
        <taxon>Pleosporomycetidae</taxon>
        <taxon>Pleosporales</taxon>
        <taxon>Pleosporineae</taxon>
        <taxon>Pleosporaceae</taxon>
        <taxon>Curvularia</taxon>
    </lineage>
</organism>
<accession>A0A9P4T4S0</accession>
<dbReference type="PANTHER" id="PTHR47256">
    <property type="entry name" value="ZN(II)2CYS6 TRANSCRIPTION FACTOR (EUROFUNG)-RELATED"/>
    <property type="match status" value="1"/>
</dbReference>
<protein>
    <recommendedName>
        <fullName evidence="3">Transcription factor domain-containing protein</fullName>
    </recommendedName>
</protein>
<sequence length="272" mass="30592">MAEARRLWDIESLPGKSKITTIQAALIMSYITTNNGFDEIGAVYSKRACEMGEDLKLFGPDSHGTGTNIAKARLFTAWALFSWQAMFDYHFFRQPYFNHPPQVPLPDPQLEDSCVQYWHVIHGIMKLFKSATFSNEIEALHIDDKESPMLGLYKARVMLETITCLYYARHGFEFYDPWIAFDLTLVRNFAICDLKIPGIDPGILAGSNSILILSAKGLASQGLNYHNVIDESDKKSIAEHSHSQWPVPGLVAANEDPENSRLRVLIEAPGKV</sequence>
<dbReference type="EMBL" id="SWKU01000036">
    <property type="protein sequence ID" value="KAF2994990.1"/>
    <property type="molecule type" value="Genomic_DNA"/>
</dbReference>
<dbReference type="AlphaFoldDB" id="A0A9P4T4S0"/>
<dbReference type="Proteomes" id="UP000801428">
    <property type="component" value="Unassembled WGS sequence"/>
</dbReference>
<dbReference type="CDD" id="cd12148">
    <property type="entry name" value="fungal_TF_MHR"/>
    <property type="match status" value="1"/>
</dbReference>
<gene>
    <name evidence="1" type="ORF">E8E13_004061</name>
</gene>
<keyword evidence="2" id="KW-1185">Reference proteome</keyword>
<evidence type="ECO:0008006" key="3">
    <source>
        <dbReference type="Google" id="ProtNLM"/>
    </source>
</evidence>
<dbReference type="InterPro" id="IPR053187">
    <property type="entry name" value="Notoamide_regulator"/>
</dbReference>
<dbReference type="OrthoDB" id="426882at2759"/>
<reference evidence="1" key="1">
    <citation type="submission" date="2019-04" db="EMBL/GenBank/DDBJ databases">
        <title>Sequencing of skin fungus with MAO and IRED activity.</title>
        <authorList>
            <person name="Marsaioli A.J."/>
            <person name="Bonatto J.M.C."/>
            <person name="Reis Junior O."/>
        </authorList>
    </citation>
    <scope>NUCLEOTIDE SEQUENCE</scope>
    <source>
        <strain evidence="1">30M1</strain>
    </source>
</reference>
<dbReference type="PANTHER" id="PTHR47256:SF1">
    <property type="entry name" value="ZN(II)2CYS6 TRANSCRIPTION FACTOR (EUROFUNG)"/>
    <property type="match status" value="1"/>
</dbReference>
<comment type="caution">
    <text evidence="1">The sequence shown here is derived from an EMBL/GenBank/DDBJ whole genome shotgun (WGS) entry which is preliminary data.</text>
</comment>
<evidence type="ECO:0000313" key="1">
    <source>
        <dbReference type="EMBL" id="KAF2994990.1"/>
    </source>
</evidence>